<comment type="caution">
    <text evidence="3">The sequence shown here is derived from an EMBL/GenBank/DDBJ whole genome shotgun (WGS) entry which is preliminary data.</text>
</comment>
<keyword evidence="4" id="KW-1185">Reference proteome</keyword>
<sequence>MSNGARHGLGAVVGLIATPVLAGTLMLGLERAVRYARTFELMSLERTAGLALLVAAAALVGLLAGSRLSPLASLIPGAAFSLHGLAWLLSPTIMLDIFGDLLPGPLNRGYLLLEPQGVGTLLGVALLVASFPPSRWRSGRTGPPPAVPPHAAMASQGAVPPLADPGRPDRPERPAMPFGPPPAGPPRSGPGQDTPPHPPHRAARHDDDDDEGPGEWTRIYGGR</sequence>
<proteinExistence type="predicted"/>
<evidence type="ECO:0000313" key="3">
    <source>
        <dbReference type="EMBL" id="MBA8954621.1"/>
    </source>
</evidence>
<dbReference type="Proteomes" id="UP000572680">
    <property type="component" value="Unassembled WGS sequence"/>
</dbReference>
<name>A0A7W3LUP2_ACTNM</name>
<feature type="region of interest" description="Disordered" evidence="1">
    <location>
        <begin position="135"/>
        <end position="223"/>
    </location>
</feature>
<feature type="transmembrane region" description="Helical" evidence="2">
    <location>
        <begin position="110"/>
        <end position="131"/>
    </location>
</feature>
<feature type="transmembrane region" description="Helical" evidence="2">
    <location>
        <begin position="46"/>
        <end position="64"/>
    </location>
</feature>
<feature type="transmembrane region" description="Helical" evidence="2">
    <location>
        <begin position="71"/>
        <end position="90"/>
    </location>
</feature>
<organism evidence="3 4">
    <name type="scientific">Actinomadura namibiensis</name>
    <dbReference type="NCBI Taxonomy" id="182080"/>
    <lineage>
        <taxon>Bacteria</taxon>
        <taxon>Bacillati</taxon>
        <taxon>Actinomycetota</taxon>
        <taxon>Actinomycetes</taxon>
        <taxon>Streptosporangiales</taxon>
        <taxon>Thermomonosporaceae</taxon>
        <taxon>Actinomadura</taxon>
    </lineage>
</organism>
<evidence type="ECO:0000256" key="2">
    <source>
        <dbReference type="SAM" id="Phobius"/>
    </source>
</evidence>
<accession>A0A7W3LUP2</accession>
<dbReference type="AlphaFoldDB" id="A0A7W3LUP2"/>
<dbReference type="EMBL" id="JACJIA010000009">
    <property type="protein sequence ID" value="MBA8954621.1"/>
    <property type="molecule type" value="Genomic_DNA"/>
</dbReference>
<dbReference type="RefSeq" id="WP_182846665.1">
    <property type="nucleotide sequence ID" value="NZ_BAAALP010000011.1"/>
</dbReference>
<protein>
    <submittedName>
        <fullName evidence="3">Uncharacterized protein</fullName>
    </submittedName>
</protein>
<feature type="compositionally biased region" description="Pro residues" evidence="1">
    <location>
        <begin position="177"/>
        <end position="197"/>
    </location>
</feature>
<reference evidence="3 4" key="1">
    <citation type="submission" date="2020-08" db="EMBL/GenBank/DDBJ databases">
        <title>Genomic Encyclopedia of Type Strains, Phase IV (KMG-IV): sequencing the most valuable type-strain genomes for metagenomic binning, comparative biology and taxonomic classification.</title>
        <authorList>
            <person name="Goeker M."/>
        </authorList>
    </citation>
    <scope>NUCLEOTIDE SEQUENCE [LARGE SCALE GENOMIC DNA]</scope>
    <source>
        <strain evidence="3 4">DSM 44197</strain>
    </source>
</reference>
<keyword evidence="2" id="KW-0812">Transmembrane</keyword>
<keyword evidence="2" id="KW-0472">Membrane</keyword>
<keyword evidence="2" id="KW-1133">Transmembrane helix</keyword>
<gene>
    <name evidence="3" type="ORF">HNR61_006278</name>
</gene>
<evidence type="ECO:0000313" key="4">
    <source>
        <dbReference type="Proteomes" id="UP000572680"/>
    </source>
</evidence>
<evidence type="ECO:0000256" key="1">
    <source>
        <dbReference type="SAM" id="MobiDB-lite"/>
    </source>
</evidence>